<dbReference type="EMBL" id="QTSX02000738">
    <property type="protein sequence ID" value="KAJ9085960.1"/>
    <property type="molecule type" value="Genomic_DNA"/>
</dbReference>
<evidence type="ECO:0000313" key="2">
    <source>
        <dbReference type="Proteomes" id="UP001165960"/>
    </source>
</evidence>
<accession>A0ACC2UFX7</accession>
<gene>
    <name evidence="1" type="ORF">DSO57_1009010</name>
</gene>
<comment type="caution">
    <text evidence="1">The sequence shown here is derived from an EMBL/GenBank/DDBJ whole genome shotgun (WGS) entry which is preliminary data.</text>
</comment>
<name>A0ACC2UFX7_9FUNG</name>
<proteinExistence type="predicted"/>
<keyword evidence="2" id="KW-1185">Reference proteome</keyword>
<organism evidence="1 2">
    <name type="scientific">Entomophthora muscae</name>
    <dbReference type="NCBI Taxonomy" id="34485"/>
    <lineage>
        <taxon>Eukaryota</taxon>
        <taxon>Fungi</taxon>
        <taxon>Fungi incertae sedis</taxon>
        <taxon>Zoopagomycota</taxon>
        <taxon>Entomophthoromycotina</taxon>
        <taxon>Entomophthoromycetes</taxon>
        <taxon>Entomophthorales</taxon>
        <taxon>Entomophthoraceae</taxon>
        <taxon>Entomophthora</taxon>
    </lineage>
</organism>
<sequence length="85" mass="9170">MPTNPQAPDHSSPTAASPIHTANSATGISYPAAQPTLCYPDQEGIEEEQLHRVLAVNALTQSQIVRKELFLAPEAQDTVTLPYTE</sequence>
<evidence type="ECO:0000313" key="1">
    <source>
        <dbReference type="EMBL" id="KAJ9085960.1"/>
    </source>
</evidence>
<reference evidence="1" key="1">
    <citation type="submission" date="2022-04" db="EMBL/GenBank/DDBJ databases">
        <title>Genome of the entomopathogenic fungus Entomophthora muscae.</title>
        <authorList>
            <person name="Elya C."/>
            <person name="Lovett B.R."/>
            <person name="Lee E."/>
            <person name="Macias A.M."/>
            <person name="Hajek A.E."/>
            <person name="De Bivort B.L."/>
            <person name="Kasson M.T."/>
            <person name="De Fine Licht H.H."/>
            <person name="Stajich J.E."/>
        </authorList>
    </citation>
    <scope>NUCLEOTIDE SEQUENCE</scope>
    <source>
        <strain evidence="1">Berkeley</strain>
    </source>
</reference>
<protein>
    <submittedName>
        <fullName evidence="1">Uncharacterized protein</fullName>
    </submittedName>
</protein>
<dbReference type="Proteomes" id="UP001165960">
    <property type="component" value="Unassembled WGS sequence"/>
</dbReference>